<proteinExistence type="predicted"/>
<accession>A0AAD5QPS6</accession>
<keyword evidence="3" id="KW-1185">Reference proteome</keyword>
<evidence type="ECO:0000313" key="3">
    <source>
        <dbReference type="Proteomes" id="UP001196413"/>
    </source>
</evidence>
<sequence>MTNHYNGGSPTKQASTTRRSHSMTYIRPRSFEGRDVSHQIGMKEYYVRASLFKEKDSL</sequence>
<comment type="caution">
    <text evidence="2">The sequence shown here is derived from an EMBL/GenBank/DDBJ whole genome shotgun (WGS) entry which is preliminary data.</text>
</comment>
<feature type="compositionally biased region" description="Polar residues" evidence="1">
    <location>
        <begin position="1"/>
        <end position="17"/>
    </location>
</feature>
<feature type="region of interest" description="Disordered" evidence="1">
    <location>
        <begin position="1"/>
        <end position="30"/>
    </location>
</feature>
<reference evidence="2" key="1">
    <citation type="submission" date="2021-06" db="EMBL/GenBank/DDBJ databases">
        <title>Parelaphostrongylus tenuis whole genome reference sequence.</title>
        <authorList>
            <person name="Garwood T.J."/>
            <person name="Larsen P.A."/>
            <person name="Fountain-Jones N.M."/>
            <person name="Garbe J.R."/>
            <person name="Macchietto M.G."/>
            <person name="Kania S.A."/>
            <person name="Gerhold R.W."/>
            <person name="Richards J.E."/>
            <person name="Wolf T.M."/>
        </authorList>
    </citation>
    <scope>NUCLEOTIDE SEQUENCE</scope>
    <source>
        <strain evidence="2">MNPRO001-30</strain>
        <tissue evidence="2">Meninges</tissue>
    </source>
</reference>
<organism evidence="2 3">
    <name type="scientific">Parelaphostrongylus tenuis</name>
    <name type="common">Meningeal worm</name>
    <dbReference type="NCBI Taxonomy" id="148309"/>
    <lineage>
        <taxon>Eukaryota</taxon>
        <taxon>Metazoa</taxon>
        <taxon>Ecdysozoa</taxon>
        <taxon>Nematoda</taxon>
        <taxon>Chromadorea</taxon>
        <taxon>Rhabditida</taxon>
        <taxon>Rhabditina</taxon>
        <taxon>Rhabditomorpha</taxon>
        <taxon>Strongyloidea</taxon>
        <taxon>Metastrongylidae</taxon>
        <taxon>Parelaphostrongylus</taxon>
    </lineage>
</organism>
<name>A0AAD5QPS6_PARTN</name>
<evidence type="ECO:0000256" key="1">
    <source>
        <dbReference type="SAM" id="MobiDB-lite"/>
    </source>
</evidence>
<evidence type="ECO:0000313" key="2">
    <source>
        <dbReference type="EMBL" id="KAJ1357130.1"/>
    </source>
</evidence>
<dbReference type="AlphaFoldDB" id="A0AAD5QPS6"/>
<dbReference type="Proteomes" id="UP001196413">
    <property type="component" value="Unassembled WGS sequence"/>
</dbReference>
<dbReference type="EMBL" id="JAHQIW010003046">
    <property type="protein sequence ID" value="KAJ1357130.1"/>
    <property type="molecule type" value="Genomic_DNA"/>
</dbReference>
<gene>
    <name evidence="2" type="ORF">KIN20_015186</name>
</gene>
<protein>
    <submittedName>
        <fullName evidence="2">Uncharacterized protein</fullName>
    </submittedName>
</protein>